<evidence type="ECO:0000256" key="1">
    <source>
        <dbReference type="ARBA" id="ARBA00009277"/>
    </source>
</evidence>
<dbReference type="InterPro" id="IPR036397">
    <property type="entry name" value="RNaseH_sf"/>
</dbReference>
<dbReference type="InterPro" id="IPR012337">
    <property type="entry name" value="RNaseH-like_sf"/>
</dbReference>
<feature type="domain" description="Integrase catalytic" evidence="4">
    <location>
        <begin position="131"/>
        <end position="316"/>
    </location>
</feature>
<evidence type="ECO:0000259" key="4">
    <source>
        <dbReference type="PROSITE" id="PS50994"/>
    </source>
</evidence>
<dbReference type="InterPro" id="IPR001584">
    <property type="entry name" value="Integrase_cat-core"/>
</dbReference>
<name>K6ZAP0_9ALTE</name>
<dbReference type="PANTHER" id="PTHR35004">
    <property type="entry name" value="TRANSPOSASE RV3428C-RELATED"/>
    <property type="match status" value="1"/>
</dbReference>
<comment type="similarity">
    <text evidence="1">Belongs to the transposase IS21/IS408/IS1162 family.</text>
</comment>
<dbReference type="NCBIfam" id="NF033546">
    <property type="entry name" value="transpos_IS21"/>
    <property type="match status" value="1"/>
</dbReference>
<dbReference type="AlphaFoldDB" id="K6ZAP0"/>
<feature type="domain" description="HTH IS408-type" evidence="3">
    <location>
        <begin position="11"/>
        <end position="90"/>
    </location>
</feature>
<dbReference type="PROSITE" id="PS50994">
    <property type="entry name" value="INTEGRASE"/>
    <property type="match status" value="1"/>
</dbReference>
<dbReference type="GO" id="GO:0003676">
    <property type="term" value="F:nucleic acid binding"/>
    <property type="evidence" value="ECO:0007669"/>
    <property type="project" value="InterPro"/>
</dbReference>
<accession>K6ZAP0</accession>
<protein>
    <submittedName>
        <fullName evidence="5">Transposase</fullName>
    </submittedName>
</protein>
<evidence type="ECO:0000313" key="5">
    <source>
        <dbReference type="EMBL" id="GAC27412.1"/>
    </source>
</evidence>
<dbReference type="STRING" id="1121922.GCA_000428905_02311"/>
<dbReference type="InterPro" id="IPR017895">
    <property type="entry name" value="HTH_IS408/IS1162_type"/>
</dbReference>
<evidence type="ECO:0000259" key="3">
    <source>
        <dbReference type="PROSITE" id="PS50532"/>
    </source>
</evidence>
<sequence>MPRKRTEMRKVKDVLRLKFDAGLSHRDISKCLSIGPATVSEVLSRFTASDLSWPLPDAYSDVQLEGKLYPSVISKSKKRPLDGNTIRLELRRKGMTKLLLWQEYCEEEAATAYGYTQFCEHYQIWLKKQKRSMRQVHIAGDKLFIDYAGPTVPIISPDTGEIRYNAQIFVATLGATNYTYIEAGRSQKQEDWIMAHVRAFNYIGGVPRLLVPDNLKAAVTKAHRYAPILNENYERMARHYGTAIMPARPYKPKDKSKAENAVLIVERWILMRLRNHVFYTLAELNIKIKVLMADLNNRQQRMYPGSRKEQFDLLDKPALASLPTYPYEYIDSKRAKVAPDYHILYEKHAYSVPHSLVGGTVTLEASANIVCIYHHNQLVAQHTRTFKDGGFTTLKEHMPGSHFKHRFNSERLLSWAKNIGVGTRSVIEWHIHSRKHPEQAIKTCLAILNLTKQYGNARVESACQTALLLERPHRIVVVNLLNNHKEHGTQPVEEEENPVNHHNIRGQNYYQ</sequence>
<dbReference type="OrthoDB" id="2065409at2"/>
<dbReference type="RefSeq" id="WP_006008991.1">
    <property type="nucleotide sequence ID" value="NZ_AUAV01000012.1"/>
</dbReference>
<evidence type="ECO:0000256" key="2">
    <source>
        <dbReference type="SAM" id="MobiDB-lite"/>
    </source>
</evidence>
<dbReference type="PANTHER" id="PTHR35004:SF8">
    <property type="entry name" value="TRANSPOSASE RV3428C-RELATED"/>
    <property type="match status" value="1"/>
</dbReference>
<dbReference type="EMBL" id="BAEQ01000013">
    <property type="protein sequence ID" value="GAC27412.1"/>
    <property type="molecule type" value="Genomic_DNA"/>
</dbReference>
<dbReference type="GO" id="GO:0015074">
    <property type="term" value="P:DNA integration"/>
    <property type="evidence" value="ECO:0007669"/>
    <property type="project" value="InterPro"/>
</dbReference>
<keyword evidence="6" id="KW-1185">Reference proteome</keyword>
<reference evidence="6" key="1">
    <citation type="journal article" date="2014" name="Environ. Microbiol.">
        <title>Comparative genomics of the marine bacterial genus Glaciecola reveals the high degree of genomic diversity and genomic characteristic for cold adaptation.</title>
        <authorList>
            <person name="Qin Q.L."/>
            <person name="Xie B.B."/>
            <person name="Yu Y."/>
            <person name="Shu Y.L."/>
            <person name="Rong J.C."/>
            <person name="Zhang Y.J."/>
            <person name="Zhao D.L."/>
            <person name="Chen X.L."/>
            <person name="Zhang X.Y."/>
            <person name="Chen B."/>
            <person name="Zhou B.C."/>
            <person name="Zhang Y.Z."/>
        </authorList>
    </citation>
    <scope>NUCLEOTIDE SEQUENCE [LARGE SCALE GENOMIC DNA]</scope>
    <source>
        <strain evidence="6">ACAM 615</strain>
    </source>
</reference>
<proteinExistence type="inferred from homology"/>
<dbReference type="PROSITE" id="PS50532">
    <property type="entry name" value="HTH_IS408"/>
    <property type="match status" value="1"/>
</dbReference>
<dbReference type="Gene3D" id="3.30.420.10">
    <property type="entry name" value="Ribonuclease H-like superfamily/Ribonuclease H"/>
    <property type="match status" value="1"/>
</dbReference>
<comment type="caution">
    <text evidence="5">The sequence shown here is derived from an EMBL/GenBank/DDBJ whole genome shotgun (WGS) entry which is preliminary data.</text>
</comment>
<organism evidence="5 6">
    <name type="scientific">Brumicola pallidula DSM 14239 = ACAM 615</name>
    <dbReference type="NCBI Taxonomy" id="1121922"/>
    <lineage>
        <taxon>Bacteria</taxon>
        <taxon>Pseudomonadati</taxon>
        <taxon>Pseudomonadota</taxon>
        <taxon>Gammaproteobacteria</taxon>
        <taxon>Alteromonadales</taxon>
        <taxon>Alteromonadaceae</taxon>
        <taxon>Brumicola</taxon>
    </lineage>
</organism>
<dbReference type="InterPro" id="IPR054353">
    <property type="entry name" value="IstA-like_C"/>
</dbReference>
<dbReference type="Proteomes" id="UP000006251">
    <property type="component" value="Unassembled WGS sequence"/>
</dbReference>
<dbReference type="Pfam" id="PF22483">
    <property type="entry name" value="Mu-transpos_C_2"/>
    <property type="match status" value="1"/>
</dbReference>
<gene>
    <name evidence="5" type="ORF">GPAL_0532</name>
</gene>
<evidence type="ECO:0000313" key="6">
    <source>
        <dbReference type="Proteomes" id="UP000006251"/>
    </source>
</evidence>
<dbReference type="SUPFAM" id="SSF53098">
    <property type="entry name" value="Ribonuclease H-like"/>
    <property type="match status" value="1"/>
</dbReference>
<feature type="region of interest" description="Disordered" evidence="2">
    <location>
        <begin position="487"/>
        <end position="511"/>
    </location>
</feature>